<dbReference type="Gene3D" id="1.10.150.50">
    <property type="entry name" value="Transcription Factor, Ets-1"/>
    <property type="match status" value="1"/>
</dbReference>
<dbReference type="InterPro" id="IPR011992">
    <property type="entry name" value="EF-hand-dom_pair"/>
</dbReference>
<keyword evidence="2" id="KW-1133">Transmembrane helix</keyword>
<keyword evidence="5" id="KW-1185">Reference proteome</keyword>
<keyword evidence="2" id="KW-0472">Membrane</keyword>
<dbReference type="EMBL" id="BNJQ01000010">
    <property type="protein sequence ID" value="GHP05566.1"/>
    <property type="molecule type" value="Genomic_DNA"/>
</dbReference>
<evidence type="ECO:0000313" key="5">
    <source>
        <dbReference type="Proteomes" id="UP000660262"/>
    </source>
</evidence>
<evidence type="ECO:0000256" key="2">
    <source>
        <dbReference type="SAM" id="Phobius"/>
    </source>
</evidence>
<dbReference type="GO" id="GO:0005509">
    <property type="term" value="F:calcium ion binding"/>
    <property type="evidence" value="ECO:0007669"/>
    <property type="project" value="InterPro"/>
</dbReference>
<dbReference type="GO" id="GO:0005783">
    <property type="term" value="C:endoplasmic reticulum"/>
    <property type="evidence" value="ECO:0007669"/>
    <property type="project" value="TreeGrafter"/>
</dbReference>
<protein>
    <recommendedName>
        <fullName evidence="3">EF-hand domain-containing protein</fullName>
    </recommendedName>
</protein>
<dbReference type="PANTHER" id="PTHR15136">
    <property type="entry name" value="STROMAL INTERACTION MOLECULE HOMOLOG"/>
    <property type="match status" value="1"/>
</dbReference>
<name>A0A830HDT3_9CHLO</name>
<feature type="region of interest" description="Disordered" evidence="1">
    <location>
        <begin position="174"/>
        <end position="221"/>
    </location>
</feature>
<feature type="compositionally biased region" description="Low complexity" evidence="1">
    <location>
        <begin position="485"/>
        <end position="504"/>
    </location>
</feature>
<organism evidence="4 5">
    <name type="scientific">Pycnococcus provasolii</name>
    <dbReference type="NCBI Taxonomy" id="41880"/>
    <lineage>
        <taxon>Eukaryota</taxon>
        <taxon>Viridiplantae</taxon>
        <taxon>Chlorophyta</taxon>
        <taxon>Pseudoscourfieldiophyceae</taxon>
        <taxon>Pseudoscourfieldiales</taxon>
        <taxon>Pycnococcaceae</taxon>
        <taxon>Pycnococcus</taxon>
    </lineage>
</organism>
<dbReference type="GO" id="GO:0002115">
    <property type="term" value="P:store-operated calcium entry"/>
    <property type="evidence" value="ECO:0007669"/>
    <property type="project" value="TreeGrafter"/>
</dbReference>
<feature type="compositionally biased region" description="Polar residues" evidence="1">
    <location>
        <begin position="653"/>
        <end position="671"/>
    </location>
</feature>
<feature type="region of interest" description="Disordered" evidence="1">
    <location>
        <begin position="923"/>
        <end position="943"/>
    </location>
</feature>
<evidence type="ECO:0000313" key="4">
    <source>
        <dbReference type="EMBL" id="GHP05566.1"/>
    </source>
</evidence>
<feature type="region of interest" description="Disordered" evidence="1">
    <location>
        <begin position="697"/>
        <end position="784"/>
    </location>
</feature>
<reference evidence="4" key="1">
    <citation type="submission" date="2020-10" db="EMBL/GenBank/DDBJ databases">
        <title>Unveiling of a novel bifunctional photoreceptor, Dualchrome1, isolated from a cosmopolitan green alga.</title>
        <authorList>
            <person name="Suzuki S."/>
            <person name="Kawachi M."/>
        </authorList>
    </citation>
    <scope>NUCLEOTIDE SEQUENCE</scope>
    <source>
        <strain evidence="4">NIES 2893</strain>
    </source>
</reference>
<feature type="region of interest" description="Disordered" evidence="1">
    <location>
        <begin position="483"/>
        <end position="511"/>
    </location>
</feature>
<sequence length="943" mass="100609">MELRGQLYGALPPSSLSPSPPLPFLLSRSLSRGAGAAASPSPSPPPPGIPSLALVPILSSSSLLWPLGHYLFVSGIWVVAAQCTGPGSVSGFAFPAVVMPWGRMPWLSSGGFTGSQDHYLSSHPCRRRHPCFLWCSNGGFKVRISFLLSFFGAVVLAVLPVAVLPVAVAVSANGGGGDDDDGRRRSSSGGGGVPSSSSLEQACSADDDSASPSSSSCAAQADNANNKAASRLFDKLDANDDGQIEINEASSYIRQTMGNHRDFDTDKEVNEAAKRLLDSLDSNDEGGTVSESEMMQHLKGMLNPRDVEEWVRLGLRQPKHAPAFAQNAVTGMDFPYLAANGGAALSDELGVRSPLVRKQFVRALKRRMLRLGSPAGVPVRVSCAPLPTRCAVRLAWNPPTTGMGEPPLHSYEVVGRTVDDGDARGPWEHLGLAPASSADDDDFDYASPSASAVAKDAASANHHSEHHTVVHNATDVIIPPQHPYHAATTTTSSTTPPQSSHQPSVASQSKHDNQILRVRAFQYRVRAWSTFGHGPWSEAVECTPPAAPCRASLAEEMHSSRPKANSSNDGGDIFSPYDQLRSIALALVLGLAIRWGGLLARLVGALLGNDVETARVASPVVQEQLINSSPGRASGDAGMASPSADPANGVGGRSSSVSFAGSTAHTPPRNSSEYRRRASLTRFDSVRLEEARKELLRAESGGALNELDTPVGAPPPPSPPSPHVNVRQRAISHQRSRSSESLQDGESTDDGVLVGDGQVGDGLDYQHDDLDDPMNAANGGDEDRLASRRGRECCRVIGCKVRFDRWWKMKDHRARSRRHFCAVCQMVMCEEHTRISPHGRVGSCGLESQCYCDTCFAGLDAETKRLLDRTDRLKPVRNARMFVEAARKALEATRTANLPTADETESHHRARLRWRGAVRRVANASQTMPPGSGSAPASSMSGD</sequence>
<dbReference type="InterPro" id="IPR037608">
    <property type="entry name" value="STIM1/2"/>
</dbReference>
<feature type="region of interest" description="Disordered" evidence="1">
    <location>
        <begin position="425"/>
        <end position="444"/>
    </location>
</feature>
<dbReference type="Proteomes" id="UP000660262">
    <property type="component" value="Unassembled WGS sequence"/>
</dbReference>
<feature type="region of interest" description="Disordered" evidence="1">
    <location>
        <begin position="627"/>
        <end position="676"/>
    </location>
</feature>
<dbReference type="InterPro" id="IPR036116">
    <property type="entry name" value="FN3_sf"/>
</dbReference>
<keyword evidence="2" id="KW-0812">Transmembrane</keyword>
<dbReference type="PANTHER" id="PTHR15136:SF13">
    <property type="entry name" value="SAM DOMAIN-CONTAINING PROTEIN"/>
    <property type="match status" value="1"/>
</dbReference>
<dbReference type="InterPro" id="IPR002048">
    <property type="entry name" value="EF_hand_dom"/>
</dbReference>
<feature type="domain" description="EF-hand" evidence="3">
    <location>
        <begin position="224"/>
        <end position="259"/>
    </location>
</feature>
<comment type="caution">
    <text evidence="4">The sequence shown here is derived from an EMBL/GenBank/DDBJ whole genome shotgun (WGS) entry which is preliminary data.</text>
</comment>
<feature type="transmembrane region" description="Helical" evidence="2">
    <location>
        <begin position="146"/>
        <end position="168"/>
    </location>
</feature>
<dbReference type="Gene3D" id="1.10.238.10">
    <property type="entry name" value="EF-hand"/>
    <property type="match status" value="1"/>
</dbReference>
<feature type="compositionally biased region" description="Low complexity" evidence="1">
    <location>
        <begin position="928"/>
        <end position="943"/>
    </location>
</feature>
<accession>A0A830HDT3</accession>
<proteinExistence type="predicted"/>
<gene>
    <name evidence="4" type="ORF">PPROV_000431600</name>
</gene>
<dbReference type="AlphaFoldDB" id="A0A830HDT3"/>
<evidence type="ECO:0000256" key="1">
    <source>
        <dbReference type="SAM" id="MobiDB-lite"/>
    </source>
</evidence>
<dbReference type="PROSITE" id="PS50222">
    <property type="entry name" value="EF_HAND_2"/>
    <property type="match status" value="1"/>
</dbReference>
<evidence type="ECO:0000259" key="3">
    <source>
        <dbReference type="PROSITE" id="PS50222"/>
    </source>
</evidence>
<dbReference type="InterPro" id="IPR013761">
    <property type="entry name" value="SAM/pointed_sf"/>
</dbReference>
<dbReference type="CDD" id="cd09487">
    <property type="entry name" value="SAM_superfamily"/>
    <property type="match status" value="1"/>
</dbReference>
<dbReference type="SUPFAM" id="SSF47473">
    <property type="entry name" value="EF-hand"/>
    <property type="match status" value="1"/>
</dbReference>
<feature type="compositionally biased region" description="Low complexity" evidence="1">
    <location>
        <begin position="194"/>
        <end position="221"/>
    </location>
</feature>
<dbReference type="GO" id="GO:0006874">
    <property type="term" value="P:intracellular calcium ion homeostasis"/>
    <property type="evidence" value="ECO:0007669"/>
    <property type="project" value="TreeGrafter"/>
</dbReference>
<dbReference type="GO" id="GO:0005246">
    <property type="term" value="F:calcium channel regulator activity"/>
    <property type="evidence" value="ECO:0007669"/>
    <property type="project" value="InterPro"/>
</dbReference>
<feature type="compositionally biased region" description="Pro residues" evidence="1">
    <location>
        <begin position="712"/>
        <end position="722"/>
    </location>
</feature>
<dbReference type="SUPFAM" id="SSF49265">
    <property type="entry name" value="Fibronectin type III"/>
    <property type="match status" value="1"/>
</dbReference>
<dbReference type="OrthoDB" id="515703at2759"/>
<dbReference type="GO" id="GO:0005886">
    <property type="term" value="C:plasma membrane"/>
    <property type="evidence" value="ECO:0007669"/>
    <property type="project" value="TreeGrafter"/>
</dbReference>